<accession>A9NT83</accession>
<sequence>MVEEEIPPSSQLENNAGTTETIKTRADNEAIKEEEDQPQHFANRLMEEHLQLLFEIRKKQDDQVHSQSILNQQMDILFDALTDAPVRAKCPTCSQEFTLVYTIHGQPGPTTD</sequence>
<evidence type="ECO:0000313" key="2">
    <source>
        <dbReference type="EMBL" id="ABK23844.1"/>
    </source>
</evidence>
<proteinExistence type="evidence at transcript level"/>
<feature type="compositionally biased region" description="Polar residues" evidence="1">
    <location>
        <begin position="8"/>
        <end position="21"/>
    </location>
</feature>
<organism evidence="2">
    <name type="scientific">Picea sitchensis</name>
    <name type="common">Sitka spruce</name>
    <name type="synonym">Pinus sitchensis</name>
    <dbReference type="NCBI Taxonomy" id="3332"/>
    <lineage>
        <taxon>Eukaryota</taxon>
        <taxon>Viridiplantae</taxon>
        <taxon>Streptophyta</taxon>
        <taxon>Embryophyta</taxon>
        <taxon>Tracheophyta</taxon>
        <taxon>Spermatophyta</taxon>
        <taxon>Pinopsida</taxon>
        <taxon>Pinidae</taxon>
        <taxon>Conifers I</taxon>
        <taxon>Pinales</taxon>
        <taxon>Pinaceae</taxon>
        <taxon>Picea</taxon>
    </lineage>
</organism>
<dbReference type="EMBL" id="EF084527">
    <property type="protein sequence ID" value="ABK23844.1"/>
    <property type="molecule type" value="mRNA"/>
</dbReference>
<feature type="region of interest" description="Disordered" evidence="1">
    <location>
        <begin position="1"/>
        <end position="21"/>
    </location>
</feature>
<dbReference type="AlphaFoldDB" id="A9NT83"/>
<name>A9NT83_PICSI</name>
<protein>
    <submittedName>
        <fullName evidence="2">Uncharacterized protein</fullName>
    </submittedName>
</protein>
<reference evidence="2" key="1">
    <citation type="journal article" date="2008" name="BMC Genomics">
        <title>A conifer genomics resource of 200,000 spruce (Picea spp.) ESTs and 6,464 high-quality, sequence-finished full-length cDNAs for Sitka spruce (Picea sitchensis).</title>
        <authorList>
            <person name="Ralph S.G."/>
            <person name="Chun H.J."/>
            <person name="Kolosova N."/>
            <person name="Cooper D."/>
            <person name="Oddy C."/>
            <person name="Ritland C.E."/>
            <person name="Kirkpatrick R."/>
            <person name="Moore R."/>
            <person name="Barber S."/>
            <person name="Holt R.A."/>
            <person name="Jones S.J."/>
            <person name="Marra M.A."/>
            <person name="Douglas C.J."/>
            <person name="Ritland K."/>
            <person name="Bohlmann J."/>
        </authorList>
    </citation>
    <scope>NUCLEOTIDE SEQUENCE</scope>
    <source>
        <tissue evidence="2">Green portion of the leader tissue</tissue>
    </source>
</reference>
<evidence type="ECO:0000256" key="1">
    <source>
        <dbReference type="SAM" id="MobiDB-lite"/>
    </source>
</evidence>